<feature type="transmembrane region" description="Helical" evidence="1">
    <location>
        <begin position="105"/>
        <end position="131"/>
    </location>
</feature>
<accession>A0ABD0YJ06</accession>
<organism evidence="2 3">
    <name type="scientific">Ranatra chinensis</name>
    <dbReference type="NCBI Taxonomy" id="642074"/>
    <lineage>
        <taxon>Eukaryota</taxon>
        <taxon>Metazoa</taxon>
        <taxon>Ecdysozoa</taxon>
        <taxon>Arthropoda</taxon>
        <taxon>Hexapoda</taxon>
        <taxon>Insecta</taxon>
        <taxon>Pterygota</taxon>
        <taxon>Neoptera</taxon>
        <taxon>Paraneoptera</taxon>
        <taxon>Hemiptera</taxon>
        <taxon>Heteroptera</taxon>
        <taxon>Panheteroptera</taxon>
        <taxon>Nepomorpha</taxon>
        <taxon>Nepidae</taxon>
        <taxon>Ranatrinae</taxon>
        <taxon>Ranatra</taxon>
    </lineage>
</organism>
<name>A0ABD0YJ06_9HEMI</name>
<feature type="transmembrane region" description="Helical" evidence="1">
    <location>
        <begin position="43"/>
        <end position="69"/>
    </location>
</feature>
<feature type="transmembrane region" description="Helical" evidence="1">
    <location>
        <begin position="76"/>
        <end position="99"/>
    </location>
</feature>
<protein>
    <submittedName>
        <fullName evidence="2">Uncharacterized protein</fullName>
    </submittedName>
</protein>
<sequence length="162" mass="16786">MESTLKGSHSSRPQLIAKSPTSDKTLITGGSVSRPGVSGRVRWAIGCLGTVQLVSGLAMSVLGVLCSAYGLAMSRLGAGVSGGLVALLAGLVGLTAAFLPTAVYFTLYLALCLVSLLVNTLVLVLTLLAVVRDAQIDVHLLSPDQVSPKNFIFKEKYCVPGK</sequence>
<keyword evidence="1" id="KW-0472">Membrane</keyword>
<comment type="caution">
    <text evidence="2">The sequence shown here is derived from an EMBL/GenBank/DDBJ whole genome shotgun (WGS) entry which is preliminary data.</text>
</comment>
<evidence type="ECO:0000256" key="1">
    <source>
        <dbReference type="SAM" id="Phobius"/>
    </source>
</evidence>
<keyword evidence="3" id="KW-1185">Reference proteome</keyword>
<dbReference type="Proteomes" id="UP001558652">
    <property type="component" value="Unassembled WGS sequence"/>
</dbReference>
<reference evidence="2 3" key="1">
    <citation type="submission" date="2024-07" db="EMBL/GenBank/DDBJ databases">
        <title>Chromosome-level genome assembly of the water stick insect Ranatra chinensis (Heteroptera: Nepidae).</title>
        <authorList>
            <person name="Liu X."/>
        </authorList>
    </citation>
    <scope>NUCLEOTIDE SEQUENCE [LARGE SCALE GENOMIC DNA]</scope>
    <source>
        <strain evidence="2">Cailab_2021Rc</strain>
        <tissue evidence="2">Muscle</tissue>
    </source>
</reference>
<evidence type="ECO:0000313" key="3">
    <source>
        <dbReference type="Proteomes" id="UP001558652"/>
    </source>
</evidence>
<dbReference type="EMBL" id="JBFDAA010000007">
    <property type="protein sequence ID" value="KAL1130579.1"/>
    <property type="molecule type" value="Genomic_DNA"/>
</dbReference>
<gene>
    <name evidence="2" type="ORF">AAG570_011825</name>
</gene>
<evidence type="ECO:0000313" key="2">
    <source>
        <dbReference type="EMBL" id="KAL1130579.1"/>
    </source>
</evidence>
<proteinExistence type="predicted"/>
<keyword evidence="1" id="KW-1133">Transmembrane helix</keyword>
<keyword evidence="1" id="KW-0812">Transmembrane</keyword>
<dbReference type="AlphaFoldDB" id="A0ABD0YJ06"/>